<dbReference type="RefSeq" id="WP_345656195.1">
    <property type="nucleotide sequence ID" value="NZ_BAABKB010000030.1"/>
</dbReference>
<evidence type="ECO:0000313" key="2">
    <source>
        <dbReference type="Proteomes" id="UP001501759"/>
    </source>
</evidence>
<gene>
    <name evidence="1" type="ORF">GCM10023335_63040</name>
</gene>
<name>A0ABP9JC40_9ACTN</name>
<proteinExistence type="predicted"/>
<comment type="caution">
    <text evidence="1">The sequence shown here is derived from an EMBL/GenBank/DDBJ whole genome shotgun (WGS) entry which is preliminary data.</text>
</comment>
<dbReference type="EMBL" id="BAABKB010000030">
    <property type="protein sequence ID" value="GAA5026857.1"/>
    <property type="molecule type" value="Genomic_DNA"/>
</dbReference>
<organism evidence="1 2">
    <name type="scientific">Streptomyces siamensis</name>
    <dbReference type="NCBI Taxonomy" id="1274986"/>
    <lineage>
        <taxon>Bacteria</taxon>
        <taxon>Bacillati</taxon>
        <taxon>Actinomycetota</taxon>
        <taxon>Actinomycetes</taxon>
        <taxon>Kitasatosporales</taxon>
        <taxon>Streptomycetaceae</taxon>
        <taxon>Streptomyces</taxon>
    </lineage>
</organism>
<reference evidence="2" key="1">
    <citation type="journal article" date="2019" name="Int. J. Syst. Evol. Microbiol.">
        <title>The Global Catalogue of Microorganisms (GCM) 10K type strain sequencing project: providing services to taxonomists for standard genome sequencing and annotation.</title>
        <authorList>
            <consortium name="The Broad Institute Genomics Platform"/>
            <consortium name="The Broad Institute Genome Sequencing Center for Infectious Disease"/>
            <person name="Wu L."/>
            <person name="Ma J."/>
        </authorList>
    </citation>
    <scope>NUCLEOTIDE SEQUENCE [LARGE SCALE GENOMIC DNA]</scope>
    <source>
        <strain evidence="2">JCM 18409</strain>
    </source>
</reference>
<accession>A0ABP9JC40</accession>
<protein>
    <submittedName>
        <fullName evidence="1">Uncharacterized protein</fullName>
    </submittedName>
</protein>
<keyword evidence="2" id="KW-1185">Reference proteome</keyword>
<evidence type="ECO:0000313" key="1">
    <source>
        <dbReference type="EMBL" id="GAA5026857.1"/>
    </source>
</evidence>
<dbReference type="Proteomes" id="UP001501759">
    <property type="component" value="Unassembled WGS sequence"/>
</dbReference>
<sequence>MSETGLGYDVFAPLWAILEIGAVRQSGTRPLRDVSLADFVAGRRREIDRLLELIRVIGEFRPETMAIFETQGGWKERREVTAAYLSMYSGCIEGYPPDTDDPVVLRRMVHMGGDLQLTTLLNALVGAASVRDSGPEAVAPLVVDTVRTAGSLLDADLERVASDTFRMWRVSFLPDVLRPDSPAEKSVKAGLRAYAHVLEDLIDPYP</sequence>